<reference evidence="16 17" key="1">
    <citation type="submission" date="2018-06" db="EMBL/GenBank/DDBJ databases">
        <authorList>
            <consortium name="Pathogen Informatics"/>
            <person name="Doyle S."/>
        </authorList>
    </citation>
    <scope>NUCLEOTIDE SEQUENCE [LARGE SCALE GENOMIC DNA]</scope>
    <source>
        <strain evidence="16 17">NCTC10717</strain>
    </source>
</reference>
<comment type="similarity">
    <text evidence="3 14 15">Belongs to the HemJ family.</text>
</comment>
<evidence type="ECO:0000256" key="6">
    <source>
        <dbReference type="ARBA" id="ARBA00022617"/>
    </source>
</evidence>
<dbReference type="PANTHER" id="PTHR40255">
    <property type="entry name" value="UPF0093 MEMBRANE PROTEIN SLR1790"/>
    <property type="match status" value="1"/>
</dbReference>
<evidence type="ECO:0000256" key="13">
    <source>
        <dbReference type="ARBA" id="ARBA00048390"/>
    </source>
</evidence>
<gene>
    <name evidence="16" type="ORF">NCTC10717_02378</name>
</gene>
<proteinExistence type="inferred from homology"/>
<feature type="binding site" description="axial binding residue" evidence="14">
    <location>
        <position position="15"/>
    </location>
    <ligand>
        <name>heme</name>
        <dbReference type="ChEBI" id="CHEBI:30413"/>
    </ligand>
    <ligandPart>
        <name>Fe</name>
        <dbReference type="ChEBI" id="CHEBI:18248"/>
    </ligandPart>
</feature>
<feature type="transmembrane region" description="Helical" evidence="14">
    <location>
        <begin position="16"/>
        <end position="37"/>
    </location>
</feature>
<comment type="subcellular location">
    <subcellularLocation>
        <location evidence="1 14">Cell membrane</location>
        <topology evidence="1 14">Multi-pass membrane protein</topology>
    </subcellularLocation>
</comment>
<dbReference type="EC" id="1.3.99.-" evidence="14 15"/>
<dbReference type="RefSeq" id="WP_115219419.1">
    <property type="nucleotide sequence ID" value="NZ_UHIA01000004.1"/>
</dbReference>
<dbReference type="Pfam" id="PF03653">
    <property type="entry name" value="UPF0093"/>
    <property type="match status" value="1"/>
</dbReference>
<evidence type="ECO:0000256" key="3">
    <source>
        <dbReference type="ARBA" id="ARBA00006501"/>
    </source>
</evidence>
<keyword evidence="12 14" id="KW-0472">Membrane</keyword>
<feature type="binding site" description="axial binding residue" evidence="14">
    <location>
        <position position="94"/>
    </location>
    <ligand>
        <name>heme</name>
        <dbReference type="ChEBI" id="CHEBI:30413"/>
    </ligand>
    <ligandPart>
        <name>Fe</name>
        <dbReference type="ChEBI" id="CHEBI:18248"/>
    </ligandPart>
</feature>
<evidence type="ECO:0000256" key="8">
    <source>
        <dbReference type="ARBA" id="ARBA00022723"/>
    </source>
</evidence>
<dbReference type="UniPathway" id="UPA00251">
    <property type="reaction ID" value="UER00324"/>
</dbReference>
<comment type="catalytic activity">
    <reaction evidence="13 14 15">
        <text>protoporphyrinogen IX + 3 A = protoporphyrin IX + 3 AH2</text>
        <dbReference type="Rhea" id="RHEA:62000"/>
        <dbReference type="ChEBI" id="CHEBI:13193"/>
        <dbReference type="ChEBI" id="CHEBI:17499"/>
        <dbReference type="ChEBI" id="CHEBI:57306"/>
        <dbReference type="ChEBI" id="CHEBI:57307"/>
    </reaction>
</comment>
<dbReference type="InterPro" id="IPR005265">
    <property type="entry name" value="HemJ-like"/>
</dbReference>
<accession>A0A380N238</accession>
<organism evidence="16 17">
    <name type="scientific">Suttonella indologenes</name>
    <dbReference type="NCBI Taxonomy" id="13276"/>
    <lineage>
        <taxon>Bacteria</taxon>
        <taxon>Pseudomonadati</taxon>
        <taxon>Pseudomonadota</taxon>
        <taxon>Gammaproteobacteria</taxon>
        <taxon>Cardiobacteriales</taxon>
        <taxon>Cardiobacteriaceae</taxon>
        <taxon>Suttonella</taxon>
    </lineage>
</organism>
<evidence type="ECO:0000256" key="15">
    <source>
        <dbReference type="PIRNR" id="PIRNR004638"/>
    </source>
</evidence>
<dbReference type="AlphaFoldDB" id="A0A380N238"/>
<evidence type="ECO:0000256" key="10">
    <source>
        <dbReference type="ARBA" id="ARBA00023002"/>
    </source>
</evidence>
<comment type="cofactor">
    <cofactor evidence="14 15">
        <name>heme b</name>
        <dbReference type="ChEBI" id="CHEBI:60344"/>
    </cofactor>
    <text evidence="14 15">Binds 1 heme b (iron(II)-protoporphyrin IX) group per subunit.</text>
</comment>
<protein>
    <recommendedName>
        <fullName evidence="4 14">Protoporphyrinogen IX oxidase</fullName>
        <shortName evidence="14">PPO</shortName>
        <ecNumber evidence="14 15">1.3.99.-</ecNumber>
    </recommendedName>
</protein>
<sequence length="150" mass="17584">MSFIASHYLLWKSLHLIFMVAWFAALFYLPRFFVYHTQALQRNDAQAMAYFRVMEKKLYIIGHIGMGLMLIFALFLIAANQFAWFKGQGWLHAKALLVALLIAYYIFCGRIMKAFARGENRYSETFYRFFNEFPAVLLIIIALLASLKPF</sequence>
<evidence type="ECO:0000256" key="9">
    <source>
        <dbReference type="ARBA" id="ARBA00022989"/>
    </source>
</evidence>
<evidence type="ECO:0000256" key="11">
    <source>
        <dbReference type="ARBA" id="ARBA00023004"/>
    </source>
</evidence>
<evidence type="ECO:0000313" key="16">
    <source>
        <dbReference type="EMBL" id="SUO98622.1"/>
    </source>
</evidence>
<comment type="function">
    <text evidence="14 15">Catalyzes the oxidation of protoporphyrinogen IX to protoporphyrin IX.</text>
</comment>
<evidence type="ECO:0000256" key="1">
    <source>
        <dbReference type="ARBA" id="ARBA00004651"/>
    </source>
</evidence>
<keyword evidence="9 14" id="KW-1133">Transmembrane helix</keyword>
<dbReference type="OrthoDB" id="9800824at2"/>
<dbReference type="PIRSF" id="PIRSF004638">
    <property type="entry name" value="UCP004638"/>
    <property type="match status" value="1"/>
</dbReference>
<keyword evidence="8 14" id="KW-0479">Metal-binding</keyword>
<dbReference type="HAMAP" id="MF_02239">
    <property type="entry name" value="HemJ"/>
    <property type="match status" value="1"/>
</dbReference>
<keyword evidence="10 14" id="KW-0560">Oxidoreductase</keyword>
<comment type="pathway">
    <text evidence="2 14 15">Porphyrin-containing compound metabolism; protoporphyrin-IX biosynthesis; protoporphyrin-IX from protoporphyrinogen-IX: step 1/1.</text>
</comment>
<evidence type="ECO:0000313" key="17">
    <source>
        <dbReference type="Proteomes" id="UP000254575"/>
    </source>
</evidence>
<dbReference type="GO" id="GO:0006782">
    <property type="term" value="P:protoporphyrinogen IX biosynthetic process"/>
    <property type="evidence" value="ECO:0007669"/>
    <property type="project" value="UniProtKB-UniRule"/>
</dbReference>
<feature type="transmembrane region" description="Helical" evidence="14">
    <location>
        <begin position="58"/>
        <end position="78"/>
    </location>
</feature>
<evidence type="ECO:0000256" key="5">
    <source>
        <dbReference type="ARBA" id="ARBA00022475"/>
    </source>
</evidence>
<name>A0A380N238_9GAMM</name>
<keyword evidence="6 14" id="KW-0349">Heme</keyword>
<keyword evidence="17" id="KW-1185">Reference proteome</keyword>
<evidence type="ECO:0000256" key="4">
    <source>
        <dbReference type="ARBA" id="ARBA00017504"/>
    </source>
</evidence>
<dbReference type="GO" id="GO:0070818">
    <property type="term" value="F:protoporphyrinogen oxidase activity"/>
    <property type="evidence" value="ECO:0007669"/>
    <property type="project" value="UniProtKB-UniRule"/>
</dbReference>
<dbReference type="Proteomes" id="UP000254575">
    <property type="component" value="Unassembled WGS sequence"/>
</dbReference>
<dbReference type="GO" id="GO:0046872">
    <property type="term" value="F:metal ion binding"/>
    <property type="evidence" value="ECO:0007669"/>
    <property type="project" value="UniProtKB-UniRule"/>
</dbReference>
<comment type="subunit">
    <text evidence="14">Homodimer.</text>
</comment>
<keyword evidence="5 14" id="KW-1003">Cell membrane</keyword>
<evidence type="ECO:0000256" key="12">
    <source>
        <dbReference type="ARBA" id="ARBA00023136"/>
    </source>
</evidence>
<evidence type="ECO:0000256" key="7">
    <source>
        <dbReference type="ARBA" id="ARBA00022692"/>
    </source>
</evidence>
<dbReference type="PANTHER" id="PTHR40255:SF1">
    <property type="entry name" value="PROTOPORPHYRINOGEN IX OXIDASE"/>
    <property type="match status" value="1"/>
</dbReference>
<feature type="transmembrane region" description="Helical" evidence="14">
    <location>
        <begin position="129"/>
        <end position="147"/>
    </location>
</feature>
<keyword evidence="11 14" id="KW-0408">Iron</keyword>
<dbReference type="EMBL" id="UHIA01000004">
    <property type="protein sequence ID" value="SUO98622.1"/>
    <property type="molecule type" value="Genomic_DNA"/>
</dbReference>
<evidence type="ECO:0000256" key="14">
    <source>
        <dbReference type="HAMAP-Rule" id="MF_02239"/>
    </source>
</evidence>
<feature type="transmembrane region" description="Helical" evidence="14">
    <location>
        <begin position="90"/>
        <end position="108"/>
    </location>
</feature>
<evidence type="ECO:0000256" key="2">
    <source>
        <dbReference type="ARBA" id="ARBA00005073"/>
    </source>
</evidence>
<keyword evidence="7 14" id="KW-0812">Transmembrane</keyword>
<dbReference type="GO" id="GO:0005886">
    <property type="term" value="C:plasma membrane"/>
    <property type="evidence" value="ECO:0007669"/>
    <property type="project" value="UniProtKB-SubCell"/>
</dbReference>